<name>A0A2P5BQN1_PARAD</name>
<keyword evidence="2" id="KW-1185">Reference proteome</keyword>
<sequence>MSANDRVKHCRLHDLLRDLSISKSSLEQFFVFQGNLDSLPLVKARHHVVYTSSVQSLDDVCPILRSLLFFRGSDRNRGMNISPDALFAPCLGLISKSLKLIRVLDLEEGMK</sequence>
<gene>
    <name evidence="1" type="ORF">PanWU01x14_219020</name>
</gene>
<accession>A0A2P5BQN1</accession>
<reference evidence="2" key="1">
    <citation type="submission" date="2016-06" db="EMBL/GenBank/DDBJ databases">
        <title>Parallel loss of symbiosis genes in relatives of nitrogen-fixing non-legume Parasponia.</title>
        <authorList>
            <person name="Van Velzen R."/>
            <person name="Holmer R."/>
            <person name="Bu F."/>
            <person name="Rutten L."/>
            <person name="Van Zeijl A."/>
            <person name="Liu W."/>
            <person name="Santuari L."/>
            <person name="Cao Q."/>
            <person name="Sharma T."/>
            <person name="Shen D."/>
            <person name="Roswanjaya Y."/>
            <person name="Wardhani T."/>
            <person name="Kalhor M.S."/>
            <person name="Jansen J."/>
            <person name="Van den Hoogen J."/>
            <person name="Gungor B."/>
            <person name="Hartog M."/>
            <person name="Hontelez J."/>
            <person name="Verver J."/>
            <person name="Yang W.-C."/>
            <person name="Schijlen E."/>
            <person name="Repin R."/>
            <person name="Schilthuizen M."/>
            <person name="Schranz E."/>
            <person name="Heidstra R."/>
            <person name="Miyata K."/>
            <person name="Fedorova E."/>
            <person name="Kohlen W."/>
            <person name="Bisseling T."/>
            <person name="Smit S."/>
            <person name="Geurts R."/>
        </authorList>
    </citation>
    <scope>NUCLEOTIDE SEQUENCE [LARGE SCALE GENOMIC DNA]</scope>
    <source>
        <strain evidence="2">cv. WU1-14</strain>
    </source>
</reference>
<dbReference type="OrthoDB" id="646178at2759"/>
<proteinExistence type="predicted"/>
<dbReference type="Proteomes" id="UP000237105">
    <property type="component" value="Unassembled WGS sequence"/>
</dbReference>
<evidence type="ECO:0008006" key="3">
    <source>
        <dbReference type="Google" id="ProtNLM"/>
    </source>
</evidence>
<comment type="caution">
    <text evidence="1">The sequence shown here is derived from an EMBL/GenBank/DDBJ whole genome shotgun (WGS) entry which is preliminary data.</text>
</comment>
<dbReference type="EMBL" id="JXTB01000238">
    <property type="protein sequence ID" value="PON51044.1"/>
    <property type="molecule type" value="Genomic_DNA"/>
</dbReference>
<organism evidence="1 2">
    <name type="scientific">Parasponia andersonii</name>
    <name type="common">Sponia andersonii</name>
    <dbReference type="NCBI Taxonomy" id="3476"/>
    <lineage>
        <taxon>Eukaryota</taxon>
        <taxon>Viridiplantae</taxon>
        <taxon>Streptophyta</taxon>
        <taxon>Embryophyta</taxon>
        <taxon>Tracheophyta</taxon>
        <taxon>Spermatophyta</taxon>
        <taxon>Magnoliopsida</taxon>
        <taxon>eudicotyledons</taxon>
        <taxon>Gunneridae</taxon>
        <taxon>Pentapetalae</taxon>
        <taxon>rosids</taxon>
        <taxon>fabids</taxon>
        <taxon>Rosales</taxon>
        <taxon>Cannabaceae</taxon>
        <taxon>Parasponia</taxon>
    </lineage>
</organism>
<evidence type="ECO:0000313" key="2">
    <source>
        <dbReference type="Proteomes" id="UP000237105"/>
    </source>
</evidence>
<protein>
    <recommendedName>
        <fullName evidence="3">LRR domain containing protein</fullName>
    </recommendedName>
</protein>
<evidence type="ECO:0000313" key="1">
    <source>
        <dbReference type="EMBL" id="PON51044.1"/>
    </source>
</evidence>
<dbReference type="AlphaFoldDB" id="A0A2P5BQN1"/>